<proteinExistence type="predicted"/>
<dbReference type="GO" id="GO:0032259">
    <property type="term" value="P:methylation"/>
    <property type="evidence" value="ECO:0007669"/>
    <property type="project" value="UniProtKB-KW"/>
</dbReference>
<evidence type="ECO:0000313" key="2">
    <source>
        <dbReference type="EMBL" id="ABX40565.1"/>
    </source>
</evidence>
<dbReference type="RefSeq" id="WP_012198208.1">
    <property type="nucleotide sequence ID" value="NC_010001.1"/>
</dbReference>
<evidence type="ECO:0000313" key="3">
    <source>
        <dbReference type="Proteomes" id="UP000000370"/>
    </source>
</evidence>
<evidence type="ECO:0000259" key="1">
    <source>
        <dbReference type="Pfam" id="PF08241"/>
    </source>
</evidence>
<dbReference type="PANTHER" id="PTHR43861:SF1">
    <property type="entry name" value="TRANS-ACONITATE 2-METHYLTRANSFERASE"/>
    <property type="match status" value="1"/>
</dbReference>
<gene>
    <name evidence="2" type="ordered locus">Cphy_0178</name>
</gene>
<keyword evidence="2" id="KW-0489">Methyltransferase</keyword>
<dbReference type="GO" id="GO:0008757">
    <property type="term" value="F:S-adenosylmethionine-dependent methyltransferase activity"/>
    <property type="evidence" value="ECO:0007669"/>
    <property type="project" value="InterPro"/>
</dbReference>
<keyword evidence="3" id="KW-1185">Reference proteome</keyword>
<dbReference type="CDD" id="cd02440">
    <property type="entry name" value="AdoMet_MTases"/>
    <property type="match status" value="1"/>
</dbReference>
<feature type="domain" description="Methyltransferase type 11" evidence="1">
    <location>
        <begin position="57"/>
        <end position="155"/>
    </location>
</feature>
<dbReference type="KEGG" id="cpy:Cphy_0178"/>
<dbReference type="SUPFAM" id="SSF53335">
    <property type="entry name" value="S-adenosyl-L-methionine-dependent methyltransferases"/>
    <property type="match status" value="1"/>
</dbReference>
<dbReference type="InterPro" id="IPR013216">
    <property type="entry name" value="Methyltransf_11"/>
</dbReference>
<reference evidence="3" key="1">
    <citation type="submission" date="2007-11" db="EMBL/GenBank/DDBJ databases">
        <title>Complete genome sequence of Clostridium phytofermentans ISDg.</title>
        <authorList>
            <person name="Leschine S.B."/>
            <person name="Warnick T.A."/>
            <person name="Blanchard J.L."/>
            <person name="Schnell D.J."/>
            <person name="Petit E.L."/>
            <person name="LaTouf W.G."/>
            <person name="Copeland A."/>
            <person name="Lucas S."/>
            <person name="Lapidus A."/>
            <person name="Barry K."/>
            <person name="Glavina del Rio T."/>
            <person name="Dalin E."/>
            <person name="Tice H."/>
            <person name="Pitluck S."/>
            <person name="Kiss H."/>
            <person name="Brettin T."/>
            <person name="Bruce D."/>
            <person name="Detter J.C."/>
            <person name="Han C."/>
            <person name="Kuske C."/>
            <person name="Schmutz J."/>
            <person name="Larimer F."/>
            <person name="Land M."/>
            <person name="Hauser L."/>
            <person name="Kyrpides N."/>
            <person name="Kim E.A."/>
            <person name="Richardson P."/>
        </authorList>
    </citation>
    <scope>NUCLEOTIDE SEQUENCE [LARGE SCALE GENOMIC DNA]</scope>
    <source>
        <strain evidence="3">ATCC 700394 / DSM 18823 / ISDg</strain>
    </source>
</reference>
<dbReference type="Gene3D" id="3.40.50.150">
    <property type="entry name" value="Vaccinia Virus protein VP39"/>
    <property type="match status" value="1"/>
</dbReference>
<protein>
    <submittedName>
        <fullName evidence="2">Methyltransferase type 11</fullName>
    </submittedName>
</protein>
<dbReference type="Proteomes" id="UP000000370">
    <property type="component" value="Chromosome"/>
</dbReference>
<organism evidence="2 3">
    <name type="scientific">Lachnoclostridium phytofermentans (strain ATCC 700394 / DSM 18823 / ISDg)</name>
    <name type="common">Clostridium phytofermentans</name>
    <dbReference type="NCBI Taxonomy" id="357809"/>
    <lineage>
        <taxon>Bacteria</taxon>
        <taxon>Bacillati</taxon>
        <taxon>Bacillota</taxon>
        <taxon>Clostridia</taxon>
        <taxon>Lachnospirales</taxon>
        <taxon>Lachnospiraceae</taxon>
    </lineage>
</organism>
<dbReference type="STRING" id="357809.Cphy_0178"/>
<dbReference type="EMBL" id="CP000885">
    <property type="protein sequence ID" value="ABX40565.1"/>
    <property type="molecule type" value="Genomic_DNA"/>
</dbReference>
<accession>A9KR97</accession>
<dbReference type="Pfam" id="PF08241">
    <property type="entry name" value="Methyltransf_11"/>
    <property type="match status" value="1"/>
</dbReference>
<dbReference type="PANTHER" id="PTHR43861">
    <property type="entry name" value="TRANS-ACONITATE 2-METHYLTRANSFERASE-RELATED"/>
    <property type="match status" value="1"/>
</dbReference>
<keyword evidence="2" id="KW-0808">Transferase</keyword>
<sequence length="265" mass="30713">MDFESLRRLQKDSERVDALYQIMKEDSRLNHSKAARVEFITTTTYIEKYLKEGDRILDLGAGAGEYSLYFARKGYEVTAVELASANIEAFQKKITGEDKIELIHGNALDLSCFAEDSFDVVLLFGPLYHLSKEEDRQKCITEAKRVLKPTGTIFFAFILNDMVILTELYYRQDFFLENSYDHETFKVEDFPFVFFTVDQTREMLQAAGIQILKEIASDGVSELLEDKINAMDEESYKQYVRYHLYCCEKPEMLGRSNHLLTIGKK</sequence>
<dbReference type="eggNOG" id="COG2226">
    <property type="taxonomic scope" value="Bacteria"/>
</dbReference>
<dbReference type="InterPro" id="IPR029063">
    <property type="entry name" value="SAM-dependent_MTases_sf"/>
</dbReference>
<dbReference type="AlphaFoldDB" id="A9KR97"/>
<dbReference type="HOGENOM" id="CLU_061789_1_0_9"/>
<name>A9KR97_LACP7</name>
<dbReference type="OrthoDB" id="9804312at2"/>